<evidence type="ECO:0000256" key="1">
    <source>
        <dbReference type="SAM" id="Coils"/>
    </source>
</evidence>
<dbReference type="EMBL" id="GL988040">
    <property type="protein sequence ID" value="EGS22180.1"/>
    <property type="molecule type" value="Genomic_DNA"/>
</dbReference>
<evidence type="ECO:0000313" key="3">
    <source>
        <dbReference type="EMBL" id="EGS22180.1"/>
    </source>
</evidence>
<organism evidence="4">
    <name type="scientific">Chaetomium thermophilum (strain DSM 1495 / CBS 144.50 / IMI 039719)</name>
    <name type="common">Thermochaetoides thermophila</name>
    <dbReference type="NCBI Taxonomy" id="759272"/>
    <lineage>
        <taxon>Eukaryota</taxon>
        <taxon>Fungi</taxon>
        <taxon>Dikarya</taxon>
        <taxon>Ascomycota</taxon>
        <taxon>Pezizomycotina</taxon>
        <taxon>Sordariomycetes</taxon>
        <taxon>Sordariomycetidae</taxon>
        <taxon>Sordariales</taxon>
        <taxon>Chaetomiaceae</taxon>
        <taxon>Thermochaetoides</taxon>
    </lineage>
</organism>
<evidence type="ECO:0000256" key="2">
    <source>
        <dbReference type="SAM" id="MobiDB-lite"/>
    </source>
</evidence>
<feature type="compositionally biased region" description="Basic and acidic residues" evidence="2">
    <location>
        <begin position="253"/>
        <end position="272"/>
    </location>
</feature>
<accession>G0S2E7</accession>
<feature type="coiled-coil region" evidence="1">
    <location>
        <begin position="109"/>
        <end position="178"/>
    </location>
</feature>
<keyword evidence="4" id="KW-1185">Reference proteome</keyword>
<dbReference type="RefSeq" id="XP_006692199.1">
    <property type="nucleotide sequence ID" value="XM_006692136.1"/>
</dbReference>
<feature type="compositionally biased region" description="Acidic residues" evidence="2">
    <location>
        <begin position="273"/>
        <end position="282"/>
    </location>
</feature>
<keyword evidence="1" id="KW-0175">Coiled coil</keyword>
<proteinExistence type="predicted"/>
<sequence>MTSKQPNPNHLQAKIQSLEREYACAYNALKQKDAALEHYAEVIGDLYTRLYEKEMTSSRSSNDKGLIRALRGLVFDQCTKHHNWEVVPSTNDKRIVALEKLLRAKDSEIERLHTDAIAKNQEIESLQTRVRKLILGSVSAMSSQFDRDQAFDELHNTIRQQSEEIKNCTRKNELLERIGAKNHFKTRALQEEIGMLRIREYSYLKEIDELKKKNDKLIRQIAKLDDHINRLAEHIVVSSGLQDWIAVGMPEVTAKEEDKEPSVGEKNDNKEEDKDEENDEEEGHTSAGWAMVPDFKTGSCVVS</sequence>
<protein>
    <submittedName>
        <fullName evidence="3">Uncharacterized protein</fullName>
    </submittedName>
</protein>
<reference evidence="3 4" key="1">
    <citation type="journal article" date="2011" name="Cell">
        <title>Insight into structure and assembly of the nuclear pore complex by utilizing the genome of a eukaryotic thermophile.</title>
        <authorList>
            <person name="Amlacher S."/>
            <person name="Sarges P."/>
            <person name="Flemming D."/>
            <person name="van Noort V."/>
            <person name="Kunze R."/>
            <person name="Devos D.P."/>
            <person name="Arumugam M."/>
            <person name="Bork P."/>
            <person name="Hurt E."/>
        </authorList>
    </citation>
    <scope>NUCLEOTIDE SEQUENCE [LARGE SCALE GENOMIC DNA]</scope>
    <source>
        <strain evidence="4">DSM 1495 / CBS 144.50 / IMI 039719</strain>
    </source>
</reference>
<dbReference type="KEGG" id="cthr:CTHT_0016970"/>
<dbReference type="Proteomes" id="UP000008066">
    <property type="component" value="Unassembled WGS sequence"/>
</dbReference>
<feature type="coiled-coil region" evidence="1">
    <location>
        <begin position="207"/>
        <end position="234"/>
    </location>
</feature>
<feature type="region of interest" description="Disordered" evidence="2">
    <location>
        <begin position="252"/>
        <end position="303"/>
    </location>
</feature>
<name>G0S2E7_CHATD</name>
<dbReference type="AlphaFoldDB" id="G0S2E7"/>
<evidence type="ECO:0000313" key="4">
    <source>
        <dbReference type="Proteomes" id="UP000008066"/>
    </source>
</evidence>
<dbReference type="HOGENOM" id="CLU_918281_0_0_1"/>
<gene>
    <name evidence="3" type="ORF">CTHT_0016970</name>
</gene>
<dbReference type="GeneID" id="18255735"/>